<evidence type="ECO:0000313" key="9">
    <source>
        <dbReference type="Proteomes" id="UP000005234"/>
    </source>
</evidence>
<dbReference type="AlphaFoldDB" id="H8L5K3"/>
<evidence type="ECO:0000256" key="3">
    <source>
        <dbReference type="ARBA" id="ARBA00022801"/>
    </source>
</evidence>
<dbReference type="InterPro" id="IPR017853">
    <property type="entry name" value="GH"/>
</dbReference>
<comment type="similarity">
    <text evidence="1 5">Belongs to the glycosyl hydrolase 27 family.</text>
</comment>
<dbReference type="PANTHER" id="PTHR11452:SF75">
    <property type="entry name" value="ALPHA-GALACTOSIDASE MEL1"/>
    <property type="match status" value="1"/>
</dbReference>
<dbReference type="RefSeq" id="WP_014402809.1">
    <property type="nucleotide sequence ID" value="NC_017033.1"/>
</dbReference>
<dbReference type="HOGENOM" id="CLU_013093_2_2_6"/>
<evidence type="ECO:0000313" key="8">
    <source>
        <dbReference type="EMBL" id="AFC85804.1"/>
    </source>
</evidence>
<dbReference type="InterPro" id="IPR041233">
    <property type="entry name" value="Melibiase_C"/>
</dbReference>
<feature type="domain" description="Alpha galactosidase C-terminal" evidence="7">
    <location>
        <begin position="320"/>
        <end position="396"/>
    </location>
</feature>
<dbReference type="EMBL" id="CP003350">
    <property type="protein sequence ID" value="AFC85804.1"/>
    <property type="molecule type" value="Genomic_DNA"/>
</dbReference>
<dbReference type="SUPFAM" id="SSF51445">
    <property type="entry name" value="(Trans)glycosidases"/>
    <property type="match status" value="1"/>
</dbReference>
<feature type="chain" id="PRO_5003613667" description="Alpha-galactosidase" evidence="6">
    <location>
        <begin position="24"/>
        <end position="400"/>
    </location>
</feature>
<dbReference type="Pfam" id="PF16499">
    <property type="entry name" value="Melibiase_2"/>
    <property type="match status" value="1"/>
</dbReference>
<evidence type="ECO:0000256" key="4">
    <source>
        <dbReference type="ARBA" id="ARBA00023295"/>
    </source>
</evidence>
<dbReference type="eggNOG" id="COG1501">
    <property type="taxonomic scope" value="Bacteria"/>
</dbReference>
<dbReference type="SUPFAM" id="SSF51011">
    <property type="entry name" value="Glycosyl hydrolase domain"/>
    <property type="match status" value="1"/>
</dbReference>
<dbReference type="Gene3D" id="2.60.40.1180">
    <property type="entry name" value="Golgi alpha-mannosidase II"/>
    <property type="match status" value="1"/>
</dbReference>
<protein>
    <recommendedName>
        <fullName evidence="5">Alpha-galactosidase</fullName>
        <ecNumber evidence="5">3.2.1.22</ecNumber>
    </recommendedName>
    <alternativeName>
        <fullName evidence="5">Melibiase</fullName>
    </alternativeName>
</protein>
<name>H8L5K3_FRAAD</name>
<evidence type="ECO:0000256" key="1">
    <source>
        <dbReference type="ARBA" id="ARBA00009743"/>
    </source>
</evidence>
<dbReference type="OrthoDB" id="9807519at2"/>
<dbReference type="Proteomes" id="UP000005234">
    <property type="component" value="Chromosome"/>
</dbReference>
<dbReference type="PRINTS" id="PR00740">
    <property type="entry name" value="GLHYDRLASE27"/>
</dbReference>
<evidence type="ECO:0000256" key="6">
    <source>
        <dbReference type="SAM" id="SignalP"/>
    </source>
</evidence>
<evidence type="ECO:0000256" key="2">
    <source>
        <dbReference type="ARBA" id="ARBA00022729"/>
    </source>
</evidence>
<keyword evidence="9" id="KW-1185">Reference proteome</keyword>
<dbReference type="STRING" id="767434.Fraau_1372"/>
<dbReference type="PANTHER" id="PTHR11452">
    <property type="entry name" value="ALPHA-GALACTOSIDASE/ALPHA-N-ACETYLGALACTOSAMINIDASE"/>
    <property type="match status" value="1"/>
</dbReference>
<gene>
    <name evidence="8" type="ordered locus">Fraau_1372</name>
</gene>
<dbReference type="CDD" id="cd14792">
    <property type="entry name" value="GH27"/>
    <property type="match status" value="1"/>
</dbReference>
<dbReference type="InterPro" id="IPR002241">
    <property type="entry name" value="Glyco_hydro_27"/>
</dbReference>
<dbReference type="GO" id="GO:0004557">
    <property type="term" value="F:alpha-galactosidase activity"/>
    <property type="evidence" value="ECO:0007669"/>
    <property type="project" value="UniProtKB-EC"/>
</dbReference>
<dbReference type="InterPro" id="IPR013785">
    <property type="entry name" value="Aldolase_TIM"/>
</dbReference>
<comment type="catalytic activity">
    <reaction evidence="5">
        <text>Hydrolysis of terminal, non-reducing alpha-D-galactose residues in alpha-D-galactosides, including galactose oligosaccharides, galactomannans and galactolipids.</text>
        <dbReference type="EC" id="3.2.1.22"/>
    </reaction>
</comment>
<dbReference type="Pfam" id="PF17801">
    <property type="entry name" value="Melibiase_C"/>
    <property type="match status" value="1"/>
</dbReference>
<dbReference type="PROSITE" id="PS00512">
    <property type="entry name" value="ALPHA_GALACTOSIDASE"/>
    <property type="match status" value="1"/>
</dbReference>
<keyword evidence="2 6" id="KW-0732">Signal</keyword>
<organism evidence="8 9">
    <name type="scientific">Frateuria aurantia (strain ATCC 33424 / DSM 6220 / KCTC 2777 / LMG 1558 / NBRC 3245 / NCIMB 13370)</name>
    <name type="common">Acetobacter aurantius</name>
    <dbReference type="NCBI Taxonomy" id="767434"/>
    <lineage>
        <taxon>Bacteria</taxon>
        <taxon>Pseudomonadati</taxon>
        <taxon>Pseudomonadota</taxon>
        <taxon>Gammaproteobacteria</taxon>
        <taxon>Lysobacterales</taxon>
        <taxon>Rhodanobacteraceae</taxon>
        <taxon>Frateuria</taxon>
    </lineage>
</organism>
<evidence type="ECO:0000256" key="5">
    <source>
        <dbReference type="RuleBase" id="RU361168"/>
    </source>
</evidence>
<dbReference type="InterPro" id="IPR013780">
    <property type="entry name" value="Glyco_hydro_b"/>
</dbReference>
<dbReference type="InterPro" id="IPR000111">
    <property type="entry name" value="Glyco_hydro_27/36_CS"/>
</dbReference>
<accession>H8L5K3</accession>
<dbReference type="Gene3D" id="3.20.20.70">
    <property type="entry name" value="Aldolase class I"/>
    <property type="match status" value="1"/>
</dbReference>
<proteinExistence type="inferred from homology"/>
<evidence type="ECO:0000259" key="7">
    <source>
        <dbReference type="Pfam" id="PF17801"/>
    </source>
</evidence>
<keyword evidence="4 5" id="KW-0326">Glycosidase</keyword>
<keyword evidence="5" id="KW-1015">Disulfide bond</keyword>
<sequence>MTRTHLRRCLGLLLGLTAFGSRAAEITASTPPMGWSSWNHFAEHVTAAEIRATADAMVSSGMRDAGYVYVNIDDGWQGGRNPDGSIRPNAGFPDMRALADYVHARGLKLGIYSSPGRHTCAGYTGSLGHEQQDAASYAAWGVDYLKYDLCSYIQDVMQPQAPHDMGRQMALMHQAYQRMRVALDRQSRPIIYALCQYGWGAPWQWATRPDVDGQLWRTTSDIEPDWDRIYAIAESQDGLADYAGPGHWNDPDMLEVGNGHLSDAENRAHFSWWAMLAAPLIAGNDLRHMSLKVRDILTLSAVIAIDQDPLGRPATRTYADGQVEVWSRPLADGDRAVAIFNIGSARYASAPWSLDLKRLDLHGPQEATDLWSGRRYTLVQGMPLQLARHDVLLLRLHHPH</sequence>
<keyword evidence="3 5" id="KW-0378">Hydrolase</keyword>
<dbReference type="GO" id="GO:0005975">
    <property type="term" value="P:carbohydrate metabolic process"/>
    <property type="evidence" value="ECO:0007669"/>
    <property type="project" value="InterPro"/>
</dbReference>
<reference evidence="8" key="1">
    <citation type="submission" date="2012-02" db="EMBL/GenBank/DDBJ databases">
        <title>The complete genome of Frateuria aurantia DSM 6220.</title>
        <authorList>
            <consortium name="US DOE Joint Genome Institute (JGI-PGF)"/>
            <person name="Lucas S."/>
            <person name="Copeland A."/>
            <person name="Lapidus A."/>
            <person name="Glavina del Rio T."/>
            <person name="Dalin E."/>
            <person name="Tice H."/>
            <person name="Bruce D."/>
            <person name="Goodwin L."/>
            <person name="Pitluck S."/>
            <person name="Peters L."/>
            <person name="Ovchinnikova G."/>
            <person name="Teshima H."/>
            <person name="Kyrpides N."/>
            <person name="Mavromatis K."/>
            <person name="Ivanova N."/>
            <person name="Brettin T."/>
            <person name="Detter J.C."/>
            <person name="Han C."/>
            <person name="Larimer F."/>
            <person name="Land M."/>
            <person name="Hauser L."/>
            <person name="Markowitz V."/>
            <person name="Cheng J.-F."/>
            <person name="Hugenholtz P."/>
            <person name="Woyke T."/>
            <person name="Wu D."/>
            <person name="Brambilla E."/>
            <person name="Klenk H.-P."/>
            <person name="Eisen J.A."/>
        </authorList>
    </citation>
    <scope>NUCLEOTIDE SEQUENCE</scope>
    <source>
        <strain evidence="8">DSM 6220</strain>
    </source>
</reference>
<dbReference type="KEGG" id="fau:Fraau_1372"/>
<feature type="signal peptide" evidence="6">
    <location>
        <begin position="1"/>
        <end position="23"/>
    </location>
</feature>
<dbReference type="EC" id="3.2.1.22" evidence="5"/>